<dbReference type="RefSeq" id="WP_290138165.1">
    <property type="nucleotide sequence ID" value="NZ_CP101620.1"/>
</dbReference>
<gene>
    <name evidence="1" type="ORF">NMU03_10320</name>
</gene>
<sequence>MLNGISFNTCFGGGTDHSHGEDTLFLSSCLKQKLKIYAVSKTIAYLPDNRESTWFEGYTDKYFNDKGVLYFIMSKRFYKLLCLQDAIRHCKRYGKKPKYILKMMFKGVKDESKI</sequence>
<reference evidence="1" key="1">
    <citation type="submission" date="2022-07" db="EMBL/GenBank/DDBJ databases">
        <title>Faecal culturing of patients with breast cancer.</title>
        <authorList>
            <person name="Teng N.M.Y."/>
            <person name="Kiu R."/>
            <person name="Evans R."/>
            <person name="Baker D.J."/>
            <person name="Zenner C."/>
            <person name="Robinson S.D."/>
            <person name="Hall L.J."/>
        </authorList>
    </citation>
    <scope>NUCLEOTIDE SEQUENCE</scope>
    <source>
        <strain evidence="1">LH1062</strain>
    </source>
</reference>
<proteinExistence type="predicted"/>
<evidence type="ECO:0000313" key="1">
    <source>
        <dbReference type="EMBL" id="UTY38088.1"/>
    </source>
</evidence>
<accession>A0ABY5I032</accession>
<dbReference type="EMBL" id="CP101620">
    <property type="protein sequence ID" value="UTY38088.1"/>
    <property type="molecule type" value="Genomic_DNA"/>
</dbReference>
<evidence type="ECO:0000313" key="2">
    <source>
        <dbReference type="Proteomes" id="UP001060112"/>
    </source>
</evidence>
<protein>
    <submittedName>
        <fullName evidence="1">Uncharacterized protein</fullName>
    </submittedName>
</protein>
<organism evidence="1 2">
    <name type="scientific">Allocoprobacillus halotolerans</name>
    <dbReference type="NCBI Taxonomy" id="2944914"/>
    <lineage>
        <taxon>Bacteria</taxon>
        <taxon>Bacillati</taxon>
        <taxon>Bacillota</taxon>
        <taxon>Erysipelotrichia</taxon>
        <taxon>Erysipelotrichales</taxon>
        <taxon>Erysipelotrichaceae</taxon>
        <taxon>Allocoprobacillus</taxon>
    </lineage>
</organism>
<name>A0ABY5I032_9FIRM</name>
<dbReference type="Proteomes" id="UP001060112">
    <property type="component" value="Chromosome"/>
</dbReference>
<keyword evidence="2" id="KW-1185">Reference proteome</keyword>